<keyword evidence="1" id="KW-0418">Kinase</keyword>
<dbReference type="GO" id="GO:0046854">
    <property type="term" value="P:phosphatidylinositol phosphate biosynthetic process"/>
    <property type="evidence" value="ECO:0007669"/>
    <property type="project" value="TreeGrafter"/>
</dbReference>
<feature type="compositionally biased region" description="Low complexity" evidence="2">
    <location>
        <begin position="235"/>
        <end position="251"/>
    </location>
</feature>
<evidence type="ECO:0000256" key="1">
    <source>
        <dbReference type="PROSITE-ProRule" id="PRU00781"/>
    </source>
</evidence>
<feature type="compositionally biased region" description="Basic and acidic residues" evidence="2">
    <location>
        <begin position="8"/>
        <end position="28"/>
    </location>
</feature>
<name>M1V5W9_CYAM1</name>
<dbReference type="EMBL" id="AP006496">
    <property type="protein sequence ID" value="BAM81400.1"/>
    <property type="molecule type" value="Genomic_DNA"/>
</dbReference>
<dbReference type="Gene3D" id="3.30.800.10">
    <property type="entry name" value="Phosphatidylinositol Phosphate Kinase II Beta"/>
    <property type="match status" value="1"/>
</dbReference>
<feature type="compositionally biased region" description="Low complexity" evidence="2">
    <location>
        <begin position="116"/>
        <end position="131"/>
    </location>
</feature>
<dbReference type="STRING" id="280699.M1V5W9"/>
<dbReference type="OrthoDB" id="70770at2759"/>
<feature type="region of interest" description="Disordered" evidence="2">
    <location>
        <begin position="1"/>
        <end position="29"/>
    </location>
</feature>
<dbReference type="RefSeq" id="XP_005537436.1">
    <property type="nucleotide sequence ID" value="XM_005537379.1"/>
</dbReference>
<dbReference type="PROSITE" id="PS51455">
    <property type="entry name" value="PIPK"/>
    <property type="match status" value="1"/>
</dbReference>
<dbReference type="InterPro" id="IPR023610">
    <property type="entry name" value="PInositol-4/5-P-5/4-kinase"/>
</dbReference>
<dbReference type="Pfam" id="PF01504">
    <property type="entry name" value="PIP5K"/>
    <property type="match status" value="1"/>
</dbReference>
<evidence type="ECO:0000256" key="2">
    <source>
        <dbReference type="SAM" id="MobiDB-lite"/>
    </source>
</evidence>
<keyword evidence="1" id="KW-0067">ATP-binding</keyword>
<dbReference type="Proteomes" id="UP000007014">
    <property type="component" value="Chromosome 14"/>
</dbReference>
<sequence>MGVALSLEDTHTETSRLSRTSGKEKEQHVSMARTLTTELGAAAEDANNTEEVHFTDPKNNSSLSNDAGSYLATVEAAESLQKAAVAPAVAGSLLVSSACAAPASDTPEKQGTMEQGGSDRSGSGSAGTTLDDATDDSDARKRAESRTEVRMSLGRRLRRPPPLQVTVAATEENAEPTKSRLVLLTNAENNSVHSGTTNSTYSQQSGTLEVAPLSVSTSATSRVMRAEHAMGTAHSSSIEPQSSSSASSGQQLSVNGFASVPFSESRPATIVGAAGLGDGSFEHGAYAAVHADARSTHRRRDVRRGSHTVLPPPLPPLVVEPAVHLYIDALPAMPPKSPLPGSARGALQPVGHASATGSCHSAGVIGTYNLLHPFTRRGNFQIRHGEVIYKGHRSYHLMMQIKAGIRYTVERQNALAPRNLCMADFRTSNTIRFPAVGSSDTPPIEKCFTFKDYAPMVFRQLRQRYGISPTSYLRSLCGEEALREATTAGKSGSLFYYSSDDRFILKTLSKQEASVLLSILPQYYFHMMKNPESLITRFFGLHRVTTHRLGLRRRRIRMVVMSNFLPTRTPIHLRYDLKGSTHGRFSRTPASHVLSNDDEQQTAPQQRFRPSLLCRASQELDPRQPRKDLDLFRDGVGPIAIDRRLRRRMLNQIDMDCLFLESVHIMDYSFLLGLQYVDTSANLPVSAESWRRLRERDARHANSWVGLLENGEEARLFFGIIDVLDRYNAEKKLEHFGKAHLLCLHDSISVIEPSSYARRFRRFLEKVFVPVPRSPYAAVQDDASTGLR</sequence>
<dbReference type="PANTHER" id="PTHR23086">
    <property type="entry name" value="PHOSPHATIDYLINOSITOL-4-PHOSPHATE 5-KINASE"/>
    <property type="match status" value="1"/>
</dbReference>
<dbReference type="GO" id="GO:0016308">
    <property type="term" value="F:1-phosphatidylinositol-4-phosphate 5-kinase activity"/>
    <property type="evidence" value="ECO:0007669"/>
    <property type="project" value="TreeGrafter"/>
</dbReference>
<keyword evidence="1" id="KW-0808">Transferase</keyword>
<dbReference type="SUPFAM" id="SSF56104">
    <property type="entry name" value="SAICAR synthase-like"/>
    <property type="match status" value="1"/>
</dbReference>
<feature type="region of interest" description="Disordered" evidence="2">
    <location>
        <begin position="228"/>
        <end position="251"/>
    </location>
</feature>
<evidence type="ECO:0000313" key="5">
    <source>
        <dbReference type="Proteomes" id="UP000007014"/>
    </source>
</evidence>
<reference evidence="4 5" key="2">
    <citation type="journal article" date="2007" name="BMC Biol.">
        <title>A 100%-complete sequence reveals unusually simple genomic features in the hot-spring red alga Cyanidioschyzon merolae.</title>
        <authorList>
            <person name="Nozaki H."/>
            <person name="Takano H."/>
            <person name="Misumi O."/>
            <person name="Terasawa K."/>
            <person name="Matsuzaki M."/>
            <person name="Maruyama S."/>
            <person name="Nishida K."/>
            <person name="Yagisawa F."/>
            <person name="Yoshida Y."/>
            <person name="Fujiwara T."/>
            <person name="Takio S."/>
            <person name="Tamura K."/>
            <person name="Chung S.J."/>
            <person name="Nakamura S."/>
            <person name="Kuroiwa H."/>
            <person name="Tanaka K."/>
            <person name="Sato N."/>
            <person name="Kuroiwa T."/>
        </authorList>
    </citation>
    <scope>NUCLEOTIDE SEQUENCE [LARGE SCALE GENOMIC DNA]</scope>
    <source>
        <strain evidence="4 5">10D</strain>
    </source>
</reference>
<reference evidence="4 5" key="1">
    <citation type="journal article" date="2004" name="Nature">
        <title>Genome sequence of the ultrasmall unicellular red alga Cyanidioschyzon merolae 10D.</title>
        <authorList>
            <person name="Matsuzaki M."/>
            <person name="Misumi O."/>
            <person name="Shin-i T."/>
            <person name="Maruyama S."/>
            <person name="Takahara M."/>
            <person name="Miyagishima S."/>
            <person name="Mori T."/>
            <person name="Nishida K."/>
            <person name="Yagisawa F."/>
            <person name="Nishida K."/>
            <person name="Yoshida Y."/>
            <person name="Nishimura Y."/>
            <person name="Nakao S."/>
            <person name="Kobayashi T."/>
            <person name="Momoyama Y."/>
            <person name="Higashiyama T."/>
            <person name="Minoda A."/>
            <person name="Sano M."/>
            <person name="Nomoto H."/>
            <person name="Oishi K."/>
            <person name="Hayashi H."/>
            <person name="Ohta F."/>
            <person name="Nishizaka S."/>
            <person name="Haga S."/>
            <person name="Miura S."/>
            <person name="Morishita T."/>
            <person name="Kabeya Y."/>
            <person name="Terasawa K."/>
            <person name="Suzuki Y."/>
            <person name="Ishii Y."/>
            <person name="Asakawa S."/>
            <person name="Takano H."/>
            <person name="Ohta N."/>
            <person name="Kuroiwa H."/>
            <person name="Tanaka K."/>
            <person name="Shimizu N."/>
            <person name="Sugano S."/>
            <person name="Sato N."/>
            <person name="Nozaki H."/>
            <person name="Ogasawara N."/>
            <person name="Kohara Y."/>
            <person name="Kuroiwa T."/>
        </authorList>
    </citation>
    <scope>NUCLEOTIDE SEQUENCE [LARGE SCALE GENOMIC DNA]</scope>
    <source>
        <strain evidence="4 5">10D</strain>
    </source>
</reference>
<evidence type="ECO:0000313" key="4">
    <source>
        <dbReference type="EMBL" id="BAM81400.1"/>
    </source>
</evidence>
<evidence type="ECO:0000259" key="3">
    <source>
        <dbReference type="PROSITE" id="PS51455"/>
    </source>
</evidence>
<feature type="domain" description="PIPK" evidence="3">
    <location>
        <begin position="393"/>
        <end position="768"/>
    </location>
</feature>
<accession>M1V5W9</accession>
<gene>
    <name evidence="4" type="ORF">CYME_CMN333C</name>
</gene>
<dbReference type="Gene3D" id="3.30.810.10">
    <property type="entry name" value="2-Layer Sandwich"/>
    <property type="match status" value="1"/>
</dbReference>
<keyword evidence="5" id="KW-1185">Reference proteome</keyword>
<organism evidence="4 5">
    <name type="scientific">Cyanidioschyzon merolae (strain NIES-3377 / 10D)</name>
    <name type="common">Unicellular red alga</name>
    <dbReference type="NCBI Taxonomy" id="280699"/>
    <lineage>
        <taxon>Eukaryota</taxon>
        <taxon>Rhodophyta</taxon>
        <taxon>Bangiophyceae</taxon>
        <taxon>Cyanidiales</taxon>
        <taxon>Cyanidiaceae</taxon>
        <taxon>Cyanidioschyzon</taxon>
    </lineage>
</organism>
<keyword evidence="1" id="KW-0547">Nucleotide-binding</keyword>
<dbReference type="GO" id="GO:0005886">
    <property type="term" value="C:plasma membrane"/>
    <property type="evidence" value="ECO:0007669"/>
    <property type="project" value="TreeGrafter"/>
</dbReference>
<dbReference type="HOGENOM" id="CLU_356169_0_0_1"/>
<dbReference type="SMART" id="SM00330">
    <property type="entry name" value="PIPKc"/>
    <property type="match status" value="1"/>
</dbReference>
<dbReference type="PANTHER" id="PTHR23086:SF8">
    <property type="entry name" value="PHOSPHATIDYLINOSITOL 5-PHOSPHATE 4-KINASE, ISOFORM A"/>
    <property type="match status" value="1"/>
</dbReference>
<proteinExistence type="predicted"/>
<feature type="region of interest" description="Disordered" evidence="2">
    <location>
        <begin position="588"/>
        <end position="608"/>
    </location>
</feature>
<feature type="region of interest" description="Disordered" evidence="2">
    <location>
        <begin position="102"/>
        <end position="176"/>
    </location>
</feature>
<protein>
    <submittedName>
        <fullName evidence="4">Phosphatidylinositol-4-phosphate 5-kinase</fullName>
    </submittedName>
</protein>
<dbReference type="GeneID" id="16995214"/>
<dbReference type="InterPro" id="IPR027483">
    <property type="entry name" value="PInositol-4-P-4/5-kinase_C_sf"/>
</dbReference>
<dbReference type="InterPro" id="IPR027484">
    <property type="entry name" value="PInositol-4-P-5-kinase_N"/>
</dbReference>
<dbReference type="eggNOG" id="KOG0229">
    <property type="taxonomic scope" value="Eukaryota"/>
</dbReference>
<dbReference type="InterPro" id="IPR002498">
    <property type="entry name" value="PInositol-4-P-4/5-kinase_core"/>
</dbReference>
<dbReference type="KEGG" id="cme:CYME_CMN333C"/>
<dbReference type="GO" id="GO:0005524">
    <property type="term" value="F:ATP binding"/>
    <property type="evidence" value="ECO:0007669"/>
    <property type="project" value="UniProtKB-UniRule"/>
</dbReference>
<dbReference type="Gramene" id="CMN333CT">
    <property type="protein sequence ID" value="CMN333CT"/>
    <property type="gene ID" value="CMN333C"/>
</dbReference>
<feature type="compositionally biased region" description="Basic and acidic residues" evidence="2">
    <location>
        <begin position="137"/>
        <end position="149"/>
    </location>
</feature>
<dbReference type="AlphaFoldDB" id="M1V5W9"/>